<keyword evidence="11" id="KW-1185">Reference proteome</keyword>
<evidence type="ECO:0000256" key="1">
    <source>
        <dbReference type="ARBA" id="ARBA00004141"/>
    </source>
</evidence>
<keyword evidence="3 7" id="KW-0813">Transport</keyword>
<evidence type="ECO:0000259" key="9">
    <source>
        <dbReference type="PROSITE" id="PS50850"/>
    </source>
</evidence>
<comment type="similarity">
    <text evidence="2 7">Belongs to the major facilitator superfamily. Sugar transporter (TC 2.A.1.1) family.</text>
</comment>
<dbReference type="EMBL" id="JAZHXJ010000527">
    <property type="protein sequence ID" value="KAL1858280.1"/>
    <property type="molecule type" value="Genomic_DNA"/>
</dbReference>
<dbReference type="Proteomes" id="UP001586593">
    <property type="component" value="Unassembled WGS sequence"/>
</dbReference>
<feature type="transmembrane region" description="Helical" evidence="8">
    <location>
        <begin position="206"/>
        <end position="227"/>
    </location>
</feature>
<dbReference type="InterPro" id="IPR003663">
    <property type="entry name" value="Sugar/inositol_transpt"/>
</dbReference>
<evidence type="ECO:0000256" key="3">
    <source>
        <dbReference type="ARBA" id="ARBA00022448"/>
    </source>
</evidence>
<evidence type="ECO:0000313" key="11">
    <source>
        <dbReference type="Proteomes" id="UP001586593"/>
    </source>
</evidence>
<keyword evidence="6 8" id="KW-0472">Membrane</keyword>
<feature type="transmembrane region" description="Helical" evidence="8">
    <location>
        <begin position="426"/>
        <end position="449"/>
    </location>
</feature>
<feature type="transmembrane region" description="Helical" evidence="8">
    <location>
        <begin position="332"/>
        <end position="353"/>
    </location>
</feature>
<dbReference type="NCBIfam" id="TIGR00879">
    <property type="entry name" value="SP"/>
    <property type="match status" value="1"/>
</dbReference>
<evidence type="ECO:0000256" key="8">
    <source>
        <dbReference type="SAM" id="Phobius"/>
    </source>
</evidence>
<dbReference type="InterPro" id="IPR005828">
    <property type="entry name" value="MFS_sugar_transport-like"/>
</dbReference>
<sequence>MGADKGIKVTHFDGHGRGLDSKYASLGRKATMKTFWRCMIFCMIANWAALNDGFQQQLPGNVIPMPAFVKTMADTVVDGEPTISARVISFWGGFGTIAQLVGQAVGGPMSDRLGRRTSMYIFVVLFLLGSSLEISAQGWKSWMGAQVVLKMAIGTAQSVLIVFVGEIAPFQVRGVALAAYQLFLAFGQLVGSIASQIMVVTRPNAWRPLIASEFLFTGVLILMLPFMPESHMYYVRKGDHEKAKRSMARLYGTPKDYDVDHEYRVVQQTYEAELEFSRQAANVSWLEIFQGQNLRRTIAGALGICDQPLSGTPIIFTYSTYFFAVSGLQDPFLTTVIVYIILLVFIAVAMALTEAVGRRPLFLGGGVAMLVFNVALAVTGSFSTPAAGHAALAFLLLWVVAYSLSAGPLGFVAAGETATPRLRGKTTSFSFFCYSALNVVFTYTIPYLISPTSANLGVKTAYLFAGLLLPTVIGLYFLYPETTGRTWAELDELYKRGVPARRFKSTTIETE</sequence>
<feature type="transmembrane region" description="Helical" evidence="8">
    <location>
        <begin position="174"/>
        <end position="194"/>
    </location>
</feature>
<accession>A0ABR3WC47</accession>
<evidence type="ECO:0000313" key="10">
    <source>
        <dbReference type="EMBL" id="KAL1858280.1"/>
    </source>
</evidence>
<dbReference type="PROSITE" id="PS50850">
    <property type="entry name" value="MFS"/>
    <property type="match status" value="1"/>
</dbReference>
<dbReference type="InterPro" id="IPR036259">
    <property type="entry name" value="MFS_trans_sf"/>
</dbReference>
<proteinExistence type="inferred from homology"/>
<evidence type="ECO:0000256" key="6">
    <source>
        <dbReference type="ARBA" id="ARBA00023136"/>
    </source>
</evidence>
<evidence type="ECO:0000256" key="2">
    <source>
        <dbReference type="ARBA" id="ARBA00010992"/>
    </source>
</evidence>
<dbReference type="InterPro" id="IPR020846">
    <property type="entry name" value="MFS_dom"/>
</dbReference>
<feature type="transmembrane region" description="Helical" evidence="8">
    <location>
        <begin position="117"/>
        <end position="135"/>
    </location>
</feature>
<evidence type="ECO:0000256" key="5">
    <source>
        <dbReference type="ARBA" id="ARBA00022989"/>
    </source>
</evidence>
<evidence type="ECO:0000256" key="7">
    <source>
        <dbReference type="RuleBase" id="RU003346"/>
    </source>
</evidence>
<evidence type="ECO:0000256" key="4">
    <source>
        <dbReference type="ARBA" id="ARBA00022692"/>
    </source>
</evidence>
<keyword evidence="4 8" id="KW-0812">Transmembrane</keyword>
<dbReference type="PANTHER" id="PTHR48022">
    <property type="entry name" value="PLASTIDIC GLUCOSE TRANSPORTER 4"/>
    <property type="match status" value="1"/>
</dbReference>
<dbReference type="Pfam" id="PF00083">
    <property type="entry name" value="Sugar_tr"/>
    <property type="match status" value="1"/>
</dbReference>
<comment type="caution">
    <text evidence="10">The sequence shown here is derived from an EMBL/GenBank/DDBJ whole genome shotgun (WGS) entry which is preliminary data.</text>
</comment>
<protein>
    <recommendedName>
        <fullName evidence="9">Major facilitator superfamily (MFS) profile domain-containing protein</fullName>
    </recommendedName>
</protein>
<feature type="transmembrane region" description="Helical" evidence="8">
    <location>
        <begin position="390"/>
        <end position="414"/>
    </location>
</feature>
<comment type="subcellular location">
    <subcellularLocation>
        <location evidence="1">Membrane</location>
        <topology evidence="1">Multi-pass membrane protein</topology>
    </subcellularLocation>
</comment>
<reference evidence="10 11" key="1">
    <citation type="journal article" date="2024" name="Commun. Biol.">
        <title>Comparative genomic analysis of thermophilic fungi reveals convergent evolutionary adaptations and gene losses.</title>
        <authorList>
            <person name="Steindorff A.S."/>
            <person name="Aguilar-Pontes M.V."/>
            <person name="Robinson A.J."/>
            <person name="Andreopoulos B."/>
            <person name="LaButti K."/>
            <person name="Kuo A."/>
            <person name="Mondo S."/>
            <person name="Riley R."/>
            <person name="Otillar R."/>
            <person name="Haridas S."/>
            <person name="Lipzen A."/>
            <person name="Grimwood J."/>
            <person name="Schmutz J."/>
            <person name="Clum A."/>
            <person name="Reid I.D."/>
            <person name="Moisan M.C."/>
            <person name="Butler G."/>
            <person name="Nguyen T.T.M."/>
            <person name="Dewar K."/>
            <person name="Conant G."/>
            <person name="Drula E."/>
            <person name="Henrissat B."/>
            <person name="Hansel C."/>
            <person name="Singer S."/>
            <person name="Hutchinson M.I."/>
            <person name="de Vries R.P."/>
            <person name="Natvig D.O."/>
            <person name="Powell A.J."/>
            <person name="Tsang A."/>
            <person name="Grigoriev I.V."/>
        </authorList>
    </citation>
    <scope>NUCLEOTIDE SEQUENCE [LARGE SCALE GENOMIC DNA]</scope>
    <source>
        <strain evidence="10 11">ATCC 24622</strain>
    </source>
</reference>
<organism evidence="10 11">
    <name type="scientific">Phialemonium thermophilum</name>
    <dbReference type="NCBI Taxonomy" id="223376"/>
    <lineage>
        <taxon>Eukaryota</taxon>
        <taxon>Fungi</taxon>
        <taxon>Dikarya</taxon>
        <taxon>Ascomycota</taxon>
        <taxon>Pezizomycotina</taxon>
        <taxon>Sordariomycetes</taxon>
        <taxon>Sordariomycetidae</taxon>
        <taxon>Cephalothecales</taxon>
        <taxon>Cephalothecaceae</taxon>
        <taxon>Phialemonium</taxon>
    </lineage>
</organism>
<feature type="transmembrane region" description="Helical" evidence="8">
    <location>
        <begin position="360"/>
        <end position="378"/>
    </location>
</feature>
<feature type="domain" description="Major facilitator superfamily (MFS) profile" evidence="9">
    <location>
        <begin position="41"/>
        <end position="483"/>
    </location>
</feature>
<gene>
    <name evidence="10" type="ORF">VTK73DRAFT_7864</name>
</gene>
<dbReference type="PANTHER" id="PTHR48022:SF77">
    <property type="entry name" value="MAJOR FACILITATOR SUPERFAMILY (MFS) PROFILE DOMAIN-CONTAINING PROTEIN"/>
    <property type="match status" value="1"/>
</dbReference>
<dbReference type="SUPFAM" id="SSF103473">
    <property type="entry name" value="MFS general substrate transporter"/>
    <property type="match status" value="1"/>
</dbReference>
<feature type="transmembrane region" description="Helical" evidence="8">
    <location>
        <begin position="461"/>
        <end position="479"/>
    </location>
</feature>
<dbReference type="InterPro" id="IPR050360">
    <property type="entry name" value="MFS_Sugar_Transporters"/>
</dbReference>
<feature type="transmembrane region" description="Helical" evidence="8">
    <location>
        <begin position="147"/>
        <end position="168"/>
    </location>
</feature>
<keyword evidence="5 8" id="KW-1133">Transmembrane helix</keyword>
<dbReference type="Gene3D" id="1.20.1250.20">
    <property type="entry name" value="MFS general substrate transporter like domains"/>
    <property type="match status" value="1"/>
</dbReference>
<name>A0ABR3WC47_9PEZI</name>